<dbReference type="Pfam" id="PF19038">
    <property type="entry name" value="Fuz_longin_3"/>
    <property type="match status" value="1"/>
</dbReference>
<evidence type="ECO:0000259" key="2">
    <source>
        <dbReference type="Pfam" id="PF19037"/>
    </source>
</evidence>
<feature type="domain" description="FUZ/MON1/HPS1 first Longin" evidence="1">
    <location>
        <begin position="25"/>
        <end position="101"/>
    </location>
</feature>
<dbReference type="InterPro" id="IPR004353">
    <property type="entry name" value="Mon1"/>
</dbReference>
<dbReference type="EMBL" id="KV784361">
    <property type="protein sequence ID" value="OEU13215.1"/>
    <property type="molecule type" value="Genomic_DNA"/>
</dbReference>
<evidence type="ECO:0000313" key="5">
    <source>
        <dbReference type="Proteomes" id="UP000095751"/>
    </source>
</evidence>
<accession>A0A1E7F5D3</accession>
<dbReference type="PRINTS" id="PR01546">
    <property type="entry name" value="YEAST73DUF"/>
</dbReference>
<sequence>MNDEHTLTSNNDGDNTEQIAAMEHNVIVMSESGKPIFSRFGSQGKIARICGLVQALRTAIHGSKSTLGLGEIQSIRSNKLCIVFMTVESITLVSISERTKPNGGNKNENTDVMETEAYGRLQLEYVYAHIILMLTNNVQSIYIQNPAFDLRSMMNSSDNLIRGILDESGPEGNAGPFLVSGVQSCFPISYKLRHKCSKVLQSIAGRIENNTAFALLIVGDRLLTVIQPSFRPHQLRVSDLHLILNFINKQPGLISSELWIPMCLPRFNSSGFLYAYTSCLDIPSKLTLILLSSHNTTEQFQLLRATSKQIRESLGLPSVSNSVLTIVEDEPKSISSPTDVGWKRTSEESFDNSTTDEGYVNISDDMIGNYTSTTSIMEEGELLRQVRQSLQLSSLDHICDQYLDDQHTPSLLHFLFRLDVPVDNSSIRNRHHQQKPGYLPQCISPGVTAPFESTASRRRLWSNYQKLSLRLRLGSATVESSMDAFDMIQNDSCFDEIDTNGPAAFSGISSHCPAIGLHESPPYNKDGLSYIVEGEEIYLAMNGKHFELYMVTPSNIPVKRAATIGTKLIREIIRDEKILFLSKPLTWRD</sequence>
<organism evidence="4 5">
    <name type="scientific">Fragilariopsis cylindrus CCMP1102</name>
    <dbReference type="NCBI Taxonomy" id="635003"/>
    <lineage>
        <taxon>Eukaryota</taxon>
        <taxon>Sar</taxon>
        <taxon>Stramenopiles</taxon>
        <taxon>Ochrophyta</taxon>
        <taxon>Bacillariophyta</taxon>
        <taxon>Bacillariophyceae</taxon>
        <taxon>Bacillariophycidae</taxon>
        <taxon>Bacillariales</taxon>
        <taxon>Bacillariaceae</taxon>
        <taxon>Fragilariopsis</taxon>
    </lineage>
</organism>
<gene>
    <name evidence="4" type="ORF">FRACYDRAFT_241550</name>
</gene>
<dbReference type="InParanoid" id="A0A1E7F5D3"/>
<dbReference type="PANTHER" id="PTHR13027">
    <property type="entry name" value="SAND PROTEIN-RELATED"/>
    <property type="match status" value="1"/>
</dbReference>
<dbReference type="GO" id="GO:0006623">
    <property type="term" value="P:protein targeting to vacuole"/>
    <property type="evidence" value="ECO:0007669"/>
    <property type="project" value="InterPro"/>
</dbReference>
<dbReference type="Pfam" id="PF19036">
    <property type="entry name" value="Fuz_longin_1"/>
    <property type="match status" value="1"/>
</dbReference>
<name>A0A1E7F5D3_9STRA</name>
<evidence type="ECO:0008006" key="6">
    <source>
        <dbReference type="Google" id="ProtNLM"/>
    </source>
</evidence>
<dbReference type="Pfam" id="PF19037">
    <property type="entry name" value="Fuz_longin_2"/>
    <property type="match status" value="1"/>
</dbReference>
<keyword evidence="5" id="KW-1185">Reference proteome</keyword>
<evidence type="ECO:0000259" key="3">
    <source>
        <dbReference type="Pfam" id="PF19038"/>
    </source>
</evidence>
<dbReference type="InterPro" id="IPR043970">
    <property type="entry name" value="FUZ/MON1/HPS1_longin_3"/>
</dbReference>
<dbReference type="OrthoDB" id="272411at2759"/>
<dbReference type="PANTHER" id="PTHR13027:SF7">
    <property type="entry name" value="VACUOLAR FUSION PROTEIN MON1 HOMOLOG"/>
    <property type="match status" value="1"/>
</dbReference>
<evidence type="ECO:0000259" key="1">
    <source>
        <dbReference type="Pfam" id="PF19036"/>
    </source>
</evidence>
<protein>
    <recommendedName>
        <fullName evidence="6">Vacuolar fusion protein MON1 homolog</fullName>
    </recommendedName>
</protein>
<dbReference type="KEGG" id="fcy:FRACYDRAFT_241550"/>
<dbReference type="GO" id="GO:0016192">
    <property type="term" value="P:vesicle-mediated transport"/>
    <property type="evidence" value="ECO:0007669"/>
    <property type="project" value="InterPro"/>
</dbReference>
<proteinExistence type="predicted"/>
<dbReference type="InterPro" id="IPR043971">
    <property type="entry name" value="FUZ/MON1/HPS1_longin_2"/>
</dbReference>
<dbReference type="AlphaFoldDB" id="A0A1E7F5D3"/>
<dbReference type="Proteomes" id="UP000095751">
    <property type="component" value="Unassembled WGS sequence"/>
</dbReference>
<feature type="domain" description="FUZ/MON1/HPS1 third Longin" evidence="3">
    <location>
        <begin position="441"/>
        <end position="575"/>
    </location>
</feature>
<dbReference type="InterPro" id="IPR043972">
    <property type="entry name" value="FUZ/MON1/HPS1_longin_1"/>
</dbReference>
<feature type="domain" description="FUZ/MON1/HPS1 second Longin" evidence="2">
    <location>
        <begin position="210"/>
        <end position="302"/>
    </location>
</feature>
<evidence type="ECO:0000313" key="4">
    <source>
        <dbReference type="EMBL" id="OEU13215.1"/>
    </source>
</evidence>
<reference evidence="4 5" key="1">
    <citation type="submission" date="2016-09" db="EMBL/GenBank/DDBJ databases">
        <title>Extensive genetic diversity and differential bi-allelic expression allows diatom success in the polar Southern Ocean.</title>
        <authorList>
            <consortium name="DOE Joint Genome Institute"/>
            <person name="Mock T."/>
            <person name="Otillar R.P."/>
            <person name="Strauss J."/>
            <person name="Dupont C."/>
            <person name="Frickenhaus S."/>
            <person name="Maumus F."/>
            <person name="Mcmullan M."/>
            <person name="Sanges R."/>
            <person name="Schmutz J."/>
            <person name="Toseland A."/>
            <person name="Valas R."/>
            <person name="Veluchamy A."/>
            <person name="Ward B.J."/>
            <person name="Allen A."/>
            <person name="Barry K."/>
            <person name="Falciatore A."/>
            <person name="Ferrante M."/>
            <person name="Fortunato A.E."/>
            <person name="Gloeckner G."/>
            <person name="Gruber A."/>
            <person name="Hipkin R."/>
            <person name="Janech M."/>
            <person name="Kroth P."/>
            <person name="Leese F."/>
            <person name="Lindquist E."/>
            <person name="Lyon B.R."/>
            <person name="Martin J."/>
            <person name="Mayer C."/>
            <person name="Parker M."/>
            <person name="Quesneville H."/>
            <person name="Raymond J."/>
            <person name="Uhlig C."/>
            <person name="Valentin K.U."/>
            <person name="Worden A.Z."/>
            <person name="Armbrust E.V."/>
            <person name="Bowler C."/>
            <person name="Green B."/>
            <person name="Moulton V."/>
            <person name="Van Oosterhout C."/>
            <person name="Grigoriev I."/>
        </authorList>
    </citation>
    <scope>NUCLEOTIDE SEQUENCE [LARGE SCALE GENOMIC DNA]</scope>
    <source>
        <strain evidence="4 5">CCMP1102</strain>
    </source>
</reference>